<dbReference type="PANTHER" id="PTHR47540:SF1">
    <property type="entry name" value="ACTIVATOR OF STRESS GENES 1-RELATED"/>
    <property type="match status" value="1"/>
</dbReference>
<dbReference type="GO" id="GO:0006351">
    <property type="term" value="P:DNA-templated transcription"/>
    <property type="evidence" value="ECO:0007669"/>
    <property type="project" value="InterPro"/>
</dbReference>
<dbReference type="Proteomes" id="UP000316270">
    <property type="component" value="Chromosome 10"/>
</dbReference>
<keyword evidence="2" id="KW-0479">Metal-binding</keyword>
<comment type="subcellular location">
    <subcellularLocation>
        <location evidence="1">Nucleus</location>
    </subcellularLocation>
</comment>
<keyword evidence="4" id="KW-0805">Transcription regulation</keyword>
<sequence>MDESKNEEAFSQDDYNQDDANETSPHDHNDSDLLSPADGADGPTKPIQKRRRVTRACDECRRKKIKCDGKQPCTHCTVYGYECTYDQPSNRRRNAAPHYIEALEKQLNRATAILRLVLPEADLNDPNLEAKLAQGMFRMPETRSTGPATNGGYAPPTASDGGVDSQLESMVRSTGQLDLDEQGNLEYHGHSSGLSFVRRMREQLGDVMGPEGQGTPFVKSRPMSQVFDSPRSTHDSPFDNSLVGPDLPPKEVARLLCDNAIQDAASILRVVHYPTFMRQFDSVYDKPPESYTNEDNVFLPLLYAAMALGTLFSKDDDGELDRKGYENAITEGFKYFRLSRQLMDIADCRDLRQVQAVVFMIMFLQSSAKLSTCYAYIGVALRSALRMGLHRSFTDSFSPIESETRKRVFWVIQRMDTYVGALLGLPHSLNADEIDQELPAEVDDEYITEDGIRPMPEGQISFMAAANAHTTLVQILDKIVHYVYPLKGSGSRIPGRGAKSYSVSYAKILEIEKDLKDWQDELPMALKPGGEATGMIMRMQHLLRMGYAHAQMMLYRPFLHYVSHTCKSRVIDKRSYACAAACVSVSRNIIHIAVEMKKRGLLIGAYWFTMYTTFFAILSLVFYALENPENEASQDVLKVAKEGKDTLESLTKRSMAADRCSATLSALFKQLPERISRSRPGSVGGRKRKTEPSPQDVYSNSANGNMHTKAEMMLGAAINASPKRANTMPNVSANMDKAQAYLATTQPSQGLDTLYPQSSDASFYDLNQSIPVDSGSTPSLSSGVSARQESFPASPGAFAEQSFPLADLSAMMFPSADPFAYPNQTAPPAQSYDNLLKNLGDDPSFPFPATLDELRMQRNVGSNTFVPPSSTFMFNNGNGMDGQSNDSDVQLLGPMPAYMMQGGAGPRENGNASFGQVQPQYQAGQNQTQLYENARANVNLDQLLGSEEWAGNGSSSMASMLGPQGLFAPKMGNGPATMMTGQDRVSFDHLNAGSLGWNLEYN</sequence>
<dbReference type="Pfam" id="PF04082">
    <property type="entry name" value="Fungal_trans"/>
    <property type="match status" value="1"/>
</dbReference>
<dbReference type="PROSITE" id="PS00463">
    <property type="entry name" value="ZN2_CY6_FUNGAL_1"/>
    <property type="match status" value="1"/>
</dbReference>
<keyword evidence="12" id="KW-1185">Reference proteome</keyword>
<proteinExistence type="predicted"/>
<evidence type="ECO:0000259" key="10">
    <source>
        <dbReference type="PROSITE" id="PS50048"/>
    </source>
</evidence>
<gene>
    <name evidence="11" type="ORF">FKW77_001953</name>
</gene>
<keyword evidence="3" id="KW-0862">Zinc</keyword>
<dbReference type="CDD" id="cd12148">
    <property type="entry name" value="fungal_TF_MHR"/>
    <property type="match status" value="1"/>
</dbReference>
<keyword evidence="9" id="KW-1133">Transmembrane helix</keyword>
<dbReference type="SMART" id="SM00906">
    <property type="entry name" value="Fungal_trans"/>
    <property type="match status" value="1"/>
</dbReference>
<dbReference type="PROSITE" id="PS50048">
    <property type="entry name" value="ZN2_CY6_FUNGAL_2"/>
    <property type="match status" value="1"/>
</dbReference>
<keyword evidence="7" id="KW-0539">Nucleus</keyword>
<dbReference type="SUPFAM" id="SSF57701">
    <property type="entry name" value="Zn2/Cys6 DNA-binding domain"/>
    <property type="match status" value="1"/>
</dbReference>
<evidence type="ECO:0000256" key="2">
    <source>
        <dbReference type="ARBA" id="ARBA00022723"/>
    </source>
</evidence>
<organism evidence="11 12">
    <name type="scientific">Venturia effusa</name>
    <dbReference type="NCBI Taxonomy" id="50376"/>
    <lineage>
        <taxon>Eukaryota</taxon>
        <taxon>Fungi</taxon>
        <taxon>Dikarya</taxon>
        <taxon>Ascomycota</taxon>
        <taxon>Pezizomycotina</taxon>
        <taxon>Dothideomycetes</taxon>
        <taxon>Pleosporomycetidae</taxon>
        <taxon>Venturiales</taxon>
        <taxon>Venturiaceae</taxon>
        <taxon>Venturia</taxon>
    </lineage>
</organism>
<feature type="region of interest" description="Disordered" evidence="8">
    <location>
        <begin position="676"/>
        <end position="703"/>
    </location>
</feature>
<dbReference type="InterPro" id="IPR001138">
    <property type="entry name" value="Zn2Cys6_DnaBD"/>
</dbReference>
<evidence type="ECO:0000256" key="4">
    <source>
        <dbReference type="ARBA" id="ARBA00023015"/>
    </source>
</evidence>
<protein>
    <recommendedName>
        <fullName evidence="10">Zn(2)-C6 fungal-type domain-containing protein</fullName>
    </recommendedName>
</protein>
<keyword evidence="9" id="KW-0812">Transmembrane</keyword>
<name>A0A517LDA4_9PEZI</name>
<evidence type="ECO:0000256" key="8">
    <source>
        <dbReference type="SAM" id="MobiDB-lite"/>
    </source>
</evidence>
<dbReference type="AlphaFoldDB" id="A0A517LDA4"/>
<reference evidence="11 12" key="1">
    <citation type="submission" date="2019-07" db="EMBL/GenBank/DDBJ databases">
        <title>Finished genome of Venturia effusa.</title>
        <authorList>
            <person name="Young C.A."/>
            <person name="Cox M.P."/>
            <person name="Ganley A.R.D."/>
            <person name="David W.J."/>
        </authorList>
    </citation>
    <scope>NUCLEOTIDE SEQUENCE [LARGE SCALE GENOMIC DNA]</scope>
    <source>
        <strain evidence="12">albino</strain>
    </source>
</reference>
<dbReference type="InterPro" id="IPR051711">
    <property type="entry name" value="Stress_Response_Reg"/>
</dbReference>
<dbReference type="InterPro" id="IPR036864">
    <property type="entry name" value="Zn2-C6_fun-type_DNA-bd_sf"/>
</dbReference>
<keyword evidence="5" id="KW-0238">DNA-binding</keyword>
<dbReference type="GO" id="GO:0043565">
    <property type="term" value="F:sequence-specific DNA binding"/>
    <property type="evidence" value="ECO:0007669"/>
    <property type="project" value="TreeGrafter"/>
</dbReference>
<feature type="compositionally biased region" description="Polar residues" evidence="8">
    <location>
        <begin position="692"/>
        <end position="703"/>
    </location>
</feature>
<feature type="region of interest" description="Disordered" evidence="8">
    <location>
        <begin position="1"/>
        <end position="53"/>
    </location>
</feature>
<evidence type="ECO:0000313" key="12">
    <source>
        <dbReference type="Proteomes" id="UP000316270"/>
    </source>
</evidence>
<dbReference type="GO" id="GO:0045944">
    <property type="term" value="P:positive regulation of transcription by RNA polymerase II"/>
    <property type="evidence" value="ECO:0007669"/>
    <property type="project" value="TreeGrafter"/>
</dbReference>
<dbReference type="OrthoDB" id="422427at2759"/>
<evidence type="ECO:0000256" key="3">
    <source>
        <dbReference type="ARBA" id="ARBA00022833"/>
    </source>
</evidence>
<evidence type="ECO:0000256" key="1">
    <source>
        <dbReference type="ARBA" id="ARBA00004123"/>
    </source>
</evidence>
<dbReference type="SMART" id="SM00066">
    <property type="entry name" value="GAL4"/>
    <property type="match status" value="1"/>
</dbReference>
<dbReference type="CDD" id="cd00067">
    <property type="entry name" value="GAL4"/>
    <property type="match status" value="1"/>
</dbReference>
<accession>A0A517LDA4</accession>
<keyword evidence="9" id="KW-0472">Membrane</keyword>
<feature type="region of interest" description="Disordered" evidence="8">
    <location>
        <begin position="141"/>
        <end position="163"/>
    </location>
</feature>
<evidence type="ECO:0000256" key="9">
    <source>
        <dbReference type="SAM" id="Phobius"/>
    </source>
</evidence>
<dbReference type="EMBL" id="CP042194">
    <property type="protein sequence ID" value="QDS73621.1"/>
    <property type="molecule type" value="Genomic_DNA"/>
</dbReference>
<keyword evidence="6" id="KW-0804">Transcription</keyword>
<dbReference type="GO" id="GO:0008270">
    <property type="term" value="F:zinc ion binding"/>
    <property type="evidence" value="ECO:0007669"/>
    <property type="project" value="InterPro"/>
</dbReference>
<feature type="domain" description="Zn(2)-C6 fungal-type" evidence="10">
    <location>
        <begin position="56"/>
        <end position="85"/>
    </location>
</feature>
<dbReference type="InterPro" id="IPR007219">
    <property type="entry name" value="XnlR_reg_dom"/>
</dbReference>
<evidence type="ECO:0000313" key="11">
    <source>
        <dbReference type="EMBL" id="QDS73621.1"/>
    </source>
</evidence>
<dbReference type="Gene3D" id="4.10.240.10">
    <property type="entry name" value="Zn(2)-C6 fungal-type DNA-binding domain"/>
    <property type="match status" value="1"/>
</dbReference>
<feature type="region of interest" description="Disordered" evidence="8">
    <location>
        <begin position="209"/>
        <end position="244"/>
    </location>
</feature>
<dbReference type="PANTHER" id="PTHR47540">
    <property type="entry name" value="THIAMINE REPRESSIBLE GENES REGULATORY PROTEIN THI5"/>
    <property type="match status" value="1"/>
</dbReference>
<dbReference type="GO" id="GO:0000981">
    <property type="term" value="F:DNA-binding transcription factor activity, RNA polymerase II-specific"/>
    <property type="evidence" value="ECO:0007669"/>
    <property type="project" value="InterPro"/>
</dbReference>
<feature type="transmembrane region" description="Helical" evidence="9">
    <location>
        <begin position="605"/>
        <end position="625"/>
    </location>
</feature>
<dbReference type="STRING" id="50376.A0A517LDA4"/>
<dbReference type="Pfam" id="PF00172">
    <property type="entry name" value="Zn_clus"/>
    <property type="match status" value="1"/>
</dbReference>
<evidence type="ECO:0000256" key="6">
    <source>
        <dbReference type="ARBA" id="ARBA00023163"/>
    </source>
</evidence>
<evidence type="ECO:0000256" key="5">
    <source>
        <dbReference type="ARBA" id="ARBA00023125"/>
    </source>
</evidence>
<evidence type="ECO:0000256" key="7">
    <source>
        <dbReference type="ARBA" id="ARBA00023242"/>
    </source>
</evidence>
<dbReference type="GO" id="GO:0005634">
    <property type="term" value="C:nucleus"/>
    <property type="evidence" value="ECO:0007669"/>
    <property type="project" value="UniProtKB-SubCell"/>
</dbReference>